<keyword evidence="4" id="KW-1185">Reference proteome</keyword>
<protein>
    <recommendedName>
        <fullName evidence="1">Cell division coordinator CpoB</fullName>
    </recommendedName>
</protein>
<comment type="function">
    <text evidence="1">Mediates coordination of peptidoglycan synthesis and outer membrane constriction during cell division.</text>
</comment>
<evidence type="ECO:0000313" key="3">
    <source>
        <dbReference type="EMBL" id="MCZ2720208.1"/>
    </source>
</evidence>
<comment type="subcellular location">
    <subcellularLocation>
        <location evidence="1">Periplasm</location>
    </subcellularLocation>
</comment>
<feature type="coiled-coil region" evidence="1">
    <location>
        <begin position="36"/>
        <end position="70"/>
    </location>
</feature>
<proteinExistence type="inferred from homology"/>
<comment type="caution">
    <text evidence="3">The sequence shown here is derived from an EMBL/GenBank/DDBJ whole genome shotgun (WGS) entry which is preliminary data.</text>
</comment>
<comment type="similarity">
    <text evidence="1">Belongs to the CpoB family.</text>
</comment>
<evidence type="ECO:0000256" key="1">
    <source>
        <dbReference type="HAMAP-Rule" id="MF_02066"/>
    </source>
</evidence>
<evidence type="ECO:0000259" key="2">
    <source>
        <dbReference type="Pfam" id="PF16331"/>
    </source>
</evidence>
<organism evidence="3 4">
    <name type="scientific">Marinomonas phaeophyticola</name>
    <dbReference type="NCBI Taxonomy" id="3004091"/>
    <lineage>
        <taxon>Bacteria</taxon>
        <taxon>Pseudomonadati</taxon>
        <taxon>Pseudomonadota</taxon>
        <taxon>Gammaproteobacteria</taxon>
        <taxon>Oceanospirillales</taxon>
        <taxon>Oceanospirillaceae</taxon>
        <taxon>Marinomonas</taxon>
    </lineage>
</organism>
<feature type="domain" description="YbgF trimerisation" evidence="2">
    <location>
        <begin position="36"/>
        <end position="91"/>
    </location>
</feature>
<accession>A0ABT4JPB1</accession>
<name>A0ABT4JPB1_9GAMM</name>
<sequence precursor="true">MMIDASKLRSYAMVLSLTASSALVQGANNSLTPAAAADLLFQLESLQVEVAQLRGKVEEQSHELAKMKRNQLDRYIDLDKRLSLLLSRPAASTTTTSPLVSQSPISAPAVNVISAASPIVSAPIQVEKPSVEVQAAYRAAYELVRSKDYDAADKAFTAFVVKYPRNELTGNAYYWLGELKLVLNDKAQALKNFEIVSTRFAGHTKEADALYKSGIVYDQLNQKSKARALLSSVIDRFPETNTAKLAAGYLSNIK</sequence>
<dbReference type="InterPro" id="IPR019734">
    <property type="entry name" value="TPR_rpt"/>
</dbReference>
<keyword evidence="1" id="KW-0574">Periplasm</keyword>
<dbReference type="Pfam" id="PF13174">
    <property type="entry name" value="TPR_6"/>
    <property type="match status" value="1"/>
</dbReference>
<dbReference type="EMBL" id="JAPUBN010000006">
    <property type="protein sequence ID" value="MCZ2720208.1"/>
    <property type="molecule type" value="Genomic_DNA"/>
</dbReference>
<dbReference type="InterPro" id="IPR034706">
    <property type="entry name" value="CpoB"/>
</dbReference>
<dbReference type="NCBIfam" id="TIGR02795">
    <property type="entry name" value="tol_pal_ybgF"/>
    <property type="match status" value="1"/>
</dbReference>
<keyword evidence="1" id="KW-0131">Cell cycle</keyword>
<dbReference type="InterPro" id="IPR014162">
    <property type="entry name" value="CpoB_C"/>
</dbReference>
<dbReference type="InterPro" id="IPR032519">
    <property type="entry name" value="YbgF_tri"/>
</dbReference>
<dbReference type="Pfam" id="PF16331">
    <property type="entry name" value="TolA_bind_tri"/>
    <property type="match status" value="1"/>
</dbReference>
<keyword evidence="1" id="KW-0175">Coiled coil</keyword>
<evidence type="ECO:0000313" key="4">
    <source>
        <dbReference type="Proteomes" id="UP001149719"/>
    </source>
</evidence>
<reference evidence="3" key="1">
    <citation type="submission" date="2022-12" db="EMBL/GenBank/DDBJ databases">
        <title>Marinomonas 15G1-11 sp. nov, isolated from marine algae.</title>
        <authorList>
            <person name="Butt M."/>
            <person name="Choi D.G."/>
            <person name="Kim J.M."/>
            <person name="Lee J.K."/>
            <person name="Baek J.H."/>
            <person name="Jeon C.O."/>
        </authorList>
    </citation>
    <scope>NUCLEOTIDE SEQUENCE</scope>
    <source>
        <strain evidence="3">15G1-11</strain>
    </source>
</reference>
<keyword evidence="1" id="KW-0732">Signal</keyword>
<feature type="chain" id="PRO_5044943752" description="Cell division coordinator CpoB" evidence="1">
    <location>
        <begin position="27"/>
        <end position="254"/>
    </location>
</feature>
<gene>
    <name evidence="3" type="primary">ybgF</name>
    <name evidence="1" type="synonym">cpoB</name>
    <name evidence="3" type="ORF">O1D97_00760</name>
</gene>
<keyword evidence="1" id="KW-0132">Cell division</keyword>
<dbReference type="RefSeq" id="WP_269121918.1">
    <property type="nucleotide sequence ID" value="NZ_JAPUBN010000006.1"/>
</dbReference>
<feature type="signal peptide" evidence="1">
    <location>
        <begin position="1"/>
        <end position="26"/>
    </location>
</feature>
<dbReference type="Gene3D" id="1.25.40.10">
    <property type="entry name" value="Tetratricopeptide repeat domain"/>
    <property type="match status" value="1"/>
</dbReference>
<dbReference type="HAMAP" id="MF_02066">
    <property type="entry name" value="CpoB"/>
    <property type="match status" value="1"/>
</dbReference>
<dbReference type="SUPFAM" id="SSF48452">
    <property type="entry name" value="TPR-like"/>
    <property type="match status" value="1"/>
</dbReference>
<dbReference type="InterPro" id="IPR011990">
    <property type="entry name" value="TPR-like_helical_dom_sf"/>
</dbReference>
<dbReference type="Proteomes" id="UP001149719">
    <property type="component" value="Unassembled WGS sequence"/>
</dbReference>
<dbReference type="Gene3D" id="1.20.5.110">
    <property type="match status" value="1"/>
</dbReference>